<keyword evidence="2" id="KW-1133">Transmembrane helix</keyword>
<proteinExistence type="predicted"/>
<reference evidence="3" key="1">
    <citation type="journal article" date="2014" name="Int. J. Syst. Evol. Microbiol.">
        <title>Complete genome sequence of Corynebacterium casei LMG S-19264T (=DSM 44701T), isolated from a smear-ripened cheese.</title>
        <authorList>
            <consortium name="US DOE Joint Genome Institute (JGI-PGF)"/>
            <person name="Walter F."/>
            <person name="Albersmeier A."/>
            <person name="Kalinowski J."/>
            <person name="Ruckert C."/>
        </authorList>
    </citation>
    <scope>NUCLEOTIDE SEQUENCE</scope>
    <source>
        <strain evidence="3">CGMCC 4.7299</strain>
    </source>
</reference>
<name>A0A8J3C4T1_9ACTN</name>
<organism evidence="3 4">
    <name type="scientific">Mangrovihabitans endophyticus</name>
    <dbReference type="NCBI Taxonomy" id="1751298"/>
    <lineage>
        <taxon>Bacteria</taxon>
        <taxon>Bacillati</taxon>
        <taxon>Actinomycetota</taxon>
        <taxon>Actinomycetes</taxon>
        <taxon>Micromonosporales</taxon>
        <taxon>Micromonosporaceae</taxon>
        <taxon>Mangrovihabitans</taxon>
    </lineage>
</organism>
<evidence type="ECO:0000313" key="3">
    <source>
        <dbReference type="EMBL" id="GGL09766.1"/>
    </source>
</evidence>
<reference evidence="3" key="2">
    <citation type="submission" date="2020-09" db="EMBL/GenBank/DDBJ databases">
        <authorList>
            <person name="Sun Q."/>
            <person name="Zhou Y."/>
        </authorList>
    </citation>
    <scope>NUCLEOTIDE SEQUENCE</scope>
    <source>
        <strain evidence="3">CGMCC 4.7299</strain>
    </source>
</reference>
<keyword evidence="2" id="KW-0812">Transmembrane</keyword>
<dbReference type="EMBL" id="BMMX01000033">
    <property type="protein sequence ID" value="GGL09766.1"/>
    <property type="molecule type" value="Genomic_DNA"/>
</dbReference>
<gene>
    <name evidence="3" type="ORF">GCM10012284_50580</name>
</gene>
<feature type="transmembrane region" description="Helical" evidence="2">
    <location>
        <begin position="79"/>
        <end position="98"/>
    </location>
</feature>
<dbReference type="AlphaFoldDB" id="A0A8J3C4T1"/>
<keyword evidence="4" id="KW-1185">Reference proteome</keyword>
<protein>
    <submittedName>
        <fullName evidence="3">Uncharacterized protein</fullName>
    </submittedName>
</protein>
<evidence type="ECO:0000256" key="2">
    <source>
        <dbReference type="SAM" id="Phobius"/>
    </source>
</evidence>
<feature type="region of interest" description="Disordered" evidence="1">
    <location>
        <begin position="1"/>
        <end position="22"/>
    </location>
</feature>
<dbReference type="Proteomes" id="UP000656042">
    <property type="component" value="Unassembled WGS sequence"/>
</dbReference>
<sequence length="99" mass="11258">MGKNTVKPGLTRNRRRRARRSRRAGAVLVWLVRFVTGRALDGRRHSDATFWSPGSRRLGPSAYLVTWRWWALAAGWQRAGIRLTLTTAVVYTVVGVIVR</sequence>
<keyword evidence="2" id="KW-0472">Membrane</keyword>
<dbReference type="RefSeq" id="WP_189081807.1">
    <property type="nucleotide sequence ID" value="NZ_BMMX01000033.1"/>
</dbReference>
<evidence type="ECO:0000313" key="4">
    <source>
        <dbReference type="Proteomes" id="UP000656042"/>
    </source>
</evidence>
<comment type="caution">
    <text evidence="3">The sequence shown here is derived from an EMBL/GenBank/DDBJ whole genome shotgun (WGS) entry which is preliminary data.</text>
</comment>
<feature type="compositionally biased region" description="Basic residues" evidence="1">
    <location>
        <begin position="12"/>
        <end position="22"/>
    </location>
</feature>
<evidence type="ECO:0000256" key="1">
    <source>
        <dbReference type="SAM" id="MobiDB-lite"/>
    </source>
</evidence>
<accession>A0A8J3C4T1</accession>